<organism evidence="2 3">
    <name type="scientific">Microbacterium proteolyticum</name>
    <dbReference type="NCBI Taxonomy" id="1572644"/>
    <lineage>
        <taxon>Bacteria</taxon>
        <taxon>Bacillati</taxon>
        <taxon>Actinomycetota</taxon>
        <taxon>Actinomycetes</taxon>
        <taxon>Micrococcales</taxon>
        <taxon>Microbacteriaceae</taxon>
        <taxon>Microbacterium</taxon>
    </lineage>
</organism>
<accession>A0A7W5CID1</accession>
<dbReference type="InterPro" id="IPR025331">
    <property type="entry name" value="TNT"/>
</dbReference>
<dbReference type="Proteomes" id="UP000543579">
    <property type="component" value="Unassembled WGS sequence"/>
</dbReference>
<name>A0A7W5CID1_9MICO</name>
<proteinExistence type="predicted"/>
<dbReference type="Pfam" id="PF14021">
    <property type="entry name" value="TNT"/>
    <property type="match status" value="1"/>
</dbReference>
<feature type="domain" description="TNT" evidence="1">
    <location>
        <begin position="118"/>
        <end position="205"/>
    </location>
</feature>
<dbReference type="RefSeq" id="WP_183419175.1">
    <property type="nucleotide sequence ID" value="NZ_JACHXY010000001.1"/>
</dbReference>
<dbReference type="GO" id="GO:0050135">
    <property type="term" value="F:NADP+ nucleosidase activity"/>
    <property type="evidence" value="ECO:0007669"/>
    <property type="project" value="InterPro"/>
</dbReference>
<evidence type="ECO:0000259" key="1">
    <source>
        <dbReference type="Pfam" id="PF14021"/>
    </source>
</evidence>
<evidence type="ECO:0000313" key="3">
    <source>
        <dbReference type="Proteomes" id="UP000543579"/>
    </source>
</evidence>
<evidence type="ECO:0000313" key="2">
    <source>
        <dbReference type="EMBL" id="MBB3157814.1"/>
    </source>
</evidence>
<sequence length="214" mass="23615">MTFDWKSVRERLDAAAVALEAVRLPGDRTVPWEGALDVSEAAAGRWDLKTVDYGQARTLLSRTTKDEIASALYAYLLSPLPPHSLVETGEYERLLNWAAPHILDLLGRADQPLVIDAPEGLLLDRIGALDGFFLYPARTSFEARSLPPSAVDQPLHEFLTATTIRFEVQRTAPWFGRPGGGLRFCIVEPGVGVRDLVREGRLTQIAHQAESELA</sequence>
<dbReference type="EMBL" id="JACHXY010000001">
    <property type="protein sequence ID" value="MBB3157814.1"/>
    <property type="molecule type" value="Genomic_DNA"/>
</dbReference>
<dbReference type="AlphaFoldDB" id="A0A7W5CID1"/>
<gene>
    <name evidence="2" type="ORF">FHS07_001498</name>
</gene>
<protein>
    <recommendedName>
        <fullName evidence="1">TNT domain-containing protein</fullName>
    </recommendedName>
</protein>
<reference evidence="2 3" key="1">
    <citation type="submission" date="2020-08" db="EMBL/GenBank/DDBJ databases">
        <title>Genomic Encyclopedia of Type Strains, Phase III (KMG-III): the genomes of soil and plant-associated and newly described type strains.</title>
        <authorList>
            <person name="Whitman W."/>
        </authorList>
    </citation>
    <scope>NUCLEOTIDE SEQUENCE [LARGE SCALE GENOMIC DNA]</scope>
    <source>
        <strain evidence="2 3">CECT 8356</strain>
    </source>
</reference>
<comment type="caution">
    <text evidence="2">The sequence shown here is derived from an EMBL/GenBank/DDBJ whole genome shotgun (WGS) entry which is preliminary data.</text>
</comment>